<feature type="binding site" evidence="5">
    <location>
        <position position="18"/>
    </location>
    <ligand>
        <name>substrate</name>
    </ligand>
</feature>
<feature type="binding site" evidence="6">
    <location>
        <position position="194"/>
    </location>
    <ligand>
        <name>Mg(2+)</name>
        <dbReference type="ChEBI" id="CHEBI:18420"/>
    </ligand>
</feature>
<comment type="cofactor">
    <cofactor evidence="1 6">
        <name>Mg(2+)</name>
        <dbReference type="ChEBI" id="CHEBI:18420"/>
    </cofactor>
</comment>
<dbReference type="InterPro" id="IPR023214">
    <property type="entry name" value="HAD_sf"/>
</dbReference>
<dbReference type="AlphaFoldDB" id="A0A1Y1YYK1"/>
<dbReference type="Proteomes" id="UP000193498">
    <property type="component" value="Unassembled WGS sequence"/>
</dbReference>
<keyword evidence="8" id="KW-1185">Reference proteome</keyword>
<evidence type="ECO:0000256" key="6">
    <source>
        <dbReference type="PIRSR" id="PIRSR031051-3"/>
    </source>
</evidence>
<evidence type="ECO:0000256" key="2">
    <source>
        <dbReference type="ARBA" id="ARBA00022723"/>
    </source>
</evidence>
<accession>A0A1Y1YYK1</accession>
<dbReference type="PANTHER" id="PTHR20889">
    <property type="entry name" value="PHOSPHATASE, ORPHAN 1, 2"/>
    <property type="match status" value="1"/>
</dbReference>
<dbReference type="PANTHER" id="PTHR20889:SF12">
    <property type="entry name" value="LP01149P"/>
    <property type="match status" value="1"/>
</dbReference>
<dbReference type="InParanoid" id="A0A1Y1YYK1"/>
<feature type="binding site" evidence="5">
    <location>
        <position position="108"/>
    </location>
    <ligand>
        <name>substrate</name>
    </ligand>
</feature>
<organism evidence="7 8">
    <name type="scientific">Basidiobolus meristosporus CBS 931.73</name>
    <dbReference type="NCBI Taxonomy" id="1314790"/>
    <lineage>
        <taxon>Eukaryota</taxon>
        <taxon>Fungi</taxon>
        <taxon>Fungi incertae sedis</taxon>
        <taxon>Zoopagomycota</taxon>
        <taxon>Entomophthoromycotina</taxon>
        <taxon>Basidiobolomycetes</taxon>
        <taxon>Basidiobolales</taxon>
        <taxon>Basidiobolaceae</taxon>
        <taxon>Basidiobolus</taxon>
    </lineage>
</organism>
<reference evidence="7 8" key="1">
    <citation type="submission" date="2016-07" db="EMBL/GenBank/DDBJ databases">
        <title>Pervasive Adenine N6-methylation of Active Genes in Fungi.</title>
        <authorList>
            <consortium name="DOE Joint Genome Institute"/>
            <person name="Mondo S.J."/>
            <person name="Dannebaum R.O."/>
            <person name="Kuo R.C."/>
            <person name="Labutti K."/>
            <person name="Haridas S."/>
            <person name="Kuo A."/>
            <person name="Salamov A."/>
            <person name="Ahrendt S.R."/>
            <person name="Lipzen A."/>
            <person name="Sullivan W."/>
            <person name="Andreopoulos W.B."/>
            <person name="Clum A."/>
            <person name="Lindquist E."/>
            <person name="Daum C."/>
            <person name="Ramamoorthy G.K."/>
            <person name="Gryganskyi A."/>
            <person name="Culley D."/>
            <person name="Magnuson J.K."/>
            <person name="James T.Y."/>
            <person name="O'Malley M.A."/>
            <person name="Stajich J.E."/>
            <person name="Spatafora J.W."/>
            <person name="Visel A."/>
            <person name="Grigoriev I.V."/>
        </authorList>
    </citation>
    <scope>NUCLEOTIDE SEQUENCE [LARGE SCALE GENOMIC DNA]</scope>
    <source>
        <strain evidence="7 8">CBS 931.73</strain>
    </source>
</reference>
<dbReference type="OrthoDB" id="10267182at2759"/>
<protein>
    <submittedName>
        <fullName evidence="7">Uncharacterized protein</fullName>
    </submittedName>
</protein>
<gene>
    <name evidence="7" type="ORF">K493DRAFT_334579</name>
</gene>
<evidence type="ECO:0000256" key="3">
    <source>
        <dbReference type="ARBA" id="ARBA00022801"/>
    </source>
</evidence>
<dbReference type="NCBIfam" id="TIGR01488">
    <property type="entry name" value="HAD-SF-IB"/>
    <property type="match status" value="1"/>
</dbReference>
<sequence length="270" mass="30370">MALDASKSFRSLIDEDSDNFLVSKLSALLGQKMSTFETDTTWTENLNDIQIDKSWTDLMNQLLSELHELGFTEKQMDAIWAQIPFNEDMIKALHIAKAANADIMIISDANTIAISRILTHYQINNLFTKIITNPAQWSDEGKLVVDRLVPKETPHGCRTMAEGYGRTCCANMCKGQEITRMIQEKYAKVVYVGDGANDFCPITRLRANDIALVRRNRVLSNILETPSSRAQIQANIIFWSEAVDVLSTYQGLFQPLSQEPDLAAKLAISY</sequence>
<evidence type="ECO:0000313" key="7">
    <source>
        <dbReference type="EMBL" id="ORY02645.1"/>
    </source>
</evidence>
<dbReference type="InterPro" id="IPR036412">
    <property type="entry name" value="HAD-like_sf"/>
</dbReference>
<dbReference type="InterPro" id="IPR006384">
    <property type="entry name" value="HAD_hydro_PyrdxlP_Pase-like"/>
</dbReference>
<evidence type="ECO:0000256" key="4">
    <source>
        <dbReference type="ARBA" id="ARBA00022842"/>
    </source>
</evidence>
<dbReference type="InterPro" id="IPR016965">
    <property type="entry name" value="Pase_PHOSPHO-typ"/>
</dbReference>
<dbReference type="Gene3D" id="3.40.50.1000">
    <property type="entry name" value="HAD superfamily/HAD-like"/>
    <property type="match status" value="1"/>
</dbReference>
<proteinExistence type="predicted"/>
<keyword evidence="2 6" id="KW-0479">Metal-binding</keyword>
<dbReference type="PIRSF" id="PIRSF031051">
    <property type="entry name" value="PyrdxlP_Pase_PHOSPHO2"/>
    <property type="match status" value="1"/>
</dbReference>
<dbReference type="NCBIfam" id="TIGR01489">
    <property type="entry name" value="DKMTPPase-SF"/>
    <property type="match status" value="1"/>
</dbReference>
<keyword evidence="4 6" id="KW-0460">Magnesium</keyword>
<evidence type="ECO:0000313" key="8">
    <source>
        <dbReference type="Proteomes" id="UP000193498"/>
    </source>
</evidence>
<dbReference type="GO" id="GO:0016791">
    <property type="term" value="F:phosphatase activity"/>
    <property type="evidence" value="ECO:0007669"/>
    <property type="project" value="InterPro"/>
</dbReference>
<dbReference type="EMBL" id="MCFE01000055">
    <property type="protein sequence ID" value="ORY02645.1"/>
    <property type="molecule type" value="Genomic_DNA"/>
</dbReference>
<comment type="caution">
    <text evidence="7">The sequence shown here is derived from an EMBL/GenBank/DDBJ whole genome shotgun (WGS) entry which is preliminary data.</text>
</comment>
<evidence type="ECO:0000256" key="1">
    <source>
        <dbReference type="ARBA" id="ARBA00001946"/>
    </source>
</evidence>
<dbReference type="Pfam" id="PF06888">
    <property type="entry name" value="Put_Phosphatase"/>
    <property type="match status" value="1"/>
</dbReference>
<name>A0A1Y1YYK1_9FUNG</name>
<dbReference type="STRING" id="1314790.A0A1Y1YYK1"/>
<dbReference type="SUPFAM" id="SSF56784">
    <property type="entry name" value="HAD-like"/>
    <property type="match status" value="1"/>
</dbReference>
<evidence type="ECO:0000256" key="5">
    <source>
        <dbReference type="PIRSR" id="PIRSR031051-2"/>
    </source>
</evidence>
<dbReference type="GO" id="GO:0046872">
    <property type="term" value="F:metal ion binding"/>
    <property type="evidence" value="ECO:0007669"/>
    <property type="project" value="UniProtKB-KW"/>
</dbReference>
<keyword evidence="3" id="KW-0378">Hydrolase</keyword>